<dbReference type="AlphaFoldDB" id="A0A811KS37"/>
<dbReference type="OrthoDB" id="5824386at2759"/>
<gene>
    <name evidence="3" type="ORF">BOKJ2_LOCUS7796</name>
</gene>
<organism evidence="3 4">
    <name type="scientific">Bursaphelenchus okinawaensis</name>
    <dbReference type="NCBI Taxonomy" id="465554"/>
    <lineage>
        <taxon>Eukaryota</taxon>
        <taxon>Metazoa</taxon>
        <taxon>Ecdysozoa</taxon>
        <taxon>Nematoda</taxon>
        <taxon>Chromadorea</taxon>
        <taxon>Rhabditida</taxon>
        <taxon>Tylenchina</taxon>
        <taxon>Tylenchomorpha</taxon>
        <taxon>Aphelenchoidea</taxon>
        <taxon>Aphelenchoididae</taxon>
        <taxon>Bursaphelenchus</taxon>
    </lineage>
</organism>
<feature type="transmembrane region" description="Helical" evidence="1">
    <location>
        <begin position="28"/>
        <end position="52"/>
    </location>
</feature>
<dbReference type="Proteomes" id="UP000783686">
    <property type="component" value="Unassembled WGS sequence"/>
</dbReference>
<protein>
    <submittedName>
        <fullName evidence="3">Uncharacterized protein</fullName>
    </submittedName>
</protein>
<name>A0A811KS37_9BILA</name>
<evidence type="ECO:0000313" key="3">
    <source>
        <dbReference type="EMBL" id="CAD5218586.1"/>
    </source>
</evidence>
<keyword evidence="4" id="KW-1185">Reference proteome</keyword>
<keyword evidence="2" id="KW-0732">Signal</keyword>
<reference evidence="3" key="1">
    <citation type="submission" date="2020-09" db="EMBL/GenBank/DDBJ databases">
        <authorList>
            <person name="Kikuchi T."/>
        </authorList>
    </citation>
    <scope>NUCLEOTIDE SEQUENCE</scope>
    <source>
        <strain evidence="3">SH1</strain>
    </source>
</reference>
<keyword evidence="1" id="KW-0472">Membrane</keyword>
<keyword evidence="1" id="KW-0812">Transmembrane</keyword>
<dbReference type="EMBL" id="CAJFCW020000004">
    <property type="protein sequence ID" value="CAG9111063.1"/>
    <property type="molecule type" value="Genomic_DNA"/>
</dbReference>
<evidence type="ECO:0000313" key="4">
    <source>
        <dbReference type="Proteomes" id="UP000614601"/>
    </source>
</evidence>
<keyword evidence="1" id="KW-1133">Transmembrane helix</keyword>
<dbReference type="Proteomes" id="UP000614601">
    <property type="component" value="Unassembled WGS sequence"/>
</dbReference>
<accession>A0A811KS37</accession>
<feature type="signal peptide" evidence="2">
    <location>
        <begin position="1"/>
        <end position="18"/>
    </location>
</feature>
<comment type="caution">
    <text evidence="3">The sequence shown here is derived from an EMBL/GenBank/DDBJ whole genome shotgun (WGS) entry which is preliminary data.</text>
</comment>
<sequence>MRLVTLLALLLLPVVCSAYDWGDFHKFAVIFFSLLGTFVGLGAIFTVIYFACFKRFLEGFQEEVAETHRMHHPWPLGSARWYFQQWLKTQRSNDPTGRSAKQTKFYPQPEYIQTAPVVDKTVPQTTFSTQRPSGYMPQPIYVEPAAFFSPGYPPPTHGVTEHFEEYKLVREESTVSQKGQEKPVVQHEGRTEDRIVRTTTTNHNQQILAPSSSTFI</sequence>
<proteinExistence type="predicted"/>
<dbReference type="EMBL" id="CAJFDH010000004">
    <property type="protein sequence ID" value="CAD5218586.1"/>
    <property type="molecule type" value="Genomic_DNA"/>
</dbReference>
<feature type="chain" id="PRO_5035595062" evidence="2">
    <location>
        <begin position="19"/>
        <end position="216"/>
    </location>
</feature>
<evidence type="ECO:0000256" key="1">
    <source>
        <dbReference type="SAM" id="Phobius"/>
    </source>
</evidence>
<evidence type="ECO:0000256" key="2">
    <source>
        <dbReference type="SAM" id="SignalP"/>
    </source>
</evidence>